<dbReference type="PROSITE" id="PS50297">
    <property type="entry name" value="ANK_REP_REGION"/>
    <property type="match status" value="1"/>
</dbReference>
<feature type="compositionally biased region" description="Low complexity" evidence="2">
    <location>
        <begin position="463"/>
        <end position="476"/>
    </location>
</feature>
<feature type="region of interest" description="Disordered" evidence="2">
    <location>
        <begin position="769"/>
        <end position="910"/>
    </location>
</feature>
<feature type="compositionally biased region" description="Low complexity" evidence="2">
    <location>
        <begin position="789"/>
        <end position="810"/>
    </location>
</feature>
<dbReference type="EMBL" id="JBAMIC010000001">
    <property type="protein sequence ID" value="KAK7115928.1"/>
    <property type="molecule type" value="Genomic_DNA"/>
</dbReference>
<dbReference type="Pfam" id="PF12796">
    <property type="entry name" value="Ank_2"/>
    <property type="match status" value="1"/>
</dbReference>
<feature type="region of interest" description="Disordered" evidence="2">
    <location>
        <begin position="632"/>
        <end position="680"/>
    </location>
</feature>
<feature type="region of interest" description="Disordered" evidence="2">
    <location>
        <begin position="458"/>
        <end position="542"/>
    </location>
</feature>
<keyword evidence="1" id="KW-0040">ANK repeat</keyword>
<dbReference type="GO" id="GO:0004520">
    <property type="term" value="F:DNA endonuclease activity"/>
    <property type="evidence" value="ECO:0007669"/>
    <property type="project" value="TreeGrafter"/>
</dbReference>
<dbReference type="Proteomes" id="UP001374579">
    <property type="component" value="Unassembled WGS sequence"/>
</dbReference>
<dbReference type="CDD" id="cd12934">
    <property type="entry name" value="LEM"/>
    <property type="match status" value="1"/>
</dbReference>
<feature type="repeat" description="ANK" evidence="1">
    <location>
        <begin position="66"/>
        <end position="98"/>
    </location>
</feature>
<feature type="compositionally biased region" description="Basic and acidic residues" evidence="2">
    <location>
        <begin position="494"/>
        <end position="509"/>
    </location>
</feature>
<dbReference type="Pfam" id="PF03020">
    <property type="entry name" value="LEM"/>
    <property type="match status" value="1"/>
</dbReference>
<dbReference type="Gene3D" id="1.25.40.20">
    <property type="entry name" value="Ankyrin repeat-containing domain"/>
    <property type="match status" value="2"/>
</dbReference>
<dbReference type="GO" id="GO:0000724">
    <property type="term" value="P:double-strand break repair via homologous recombination"/>
    <property type="evidence" value="ECO:0007669"/>
    <property type="project" value="TreeGrafter"/>
</dbReference>
<evidence type="ECO:0000256" key="1">
    <source>
        <dbReference type="PROSITE-ProRule" id="PRU00023"/>
    </source>
</evidence>
<dbReference type="InterPro" id="IPR011015">
    <property type="entry name" value="LEM/LEM-like_dom_sf"/>
</dbReference>
<dbReference type="CDD" id="cd10454">
    <property type="entry name" value="GIY-YIG_COG3680_Meta"/>
    <property type="match status" value="1"/>
</dbReference>
<evidence type="ECO:0000313" key="4">
    <source>
        <dbReference type="EMBL" id="KAK7115928.1"/>
    </source>
</evidence>
<feature type="compositionally biased region" description="Low complexity" evidence="2">
    <location>
        <begin position="1117"/>
        <end position="1127"/>
    </location>
</feature>
<sequence length="1404" mass="154476">MLTAKLIESVAAWNLTTAVECLKEGASPNTLSKDGATAMHIAAGVGTEAVRLMLAYGGNPNVRSFDGSTPLHVAAAWGDKETLRLLLHNGANPNLVDQDGQRAVDVARSEQHAACVDYLKYYTMLVAIGDKEESPMYTAEPVDTRQAEFPPAYNHPPSQNPPSSVSSDEEDPVNLSSEYSDALSRRLSQLLNDGSSACLDVTSPGCPYIADKIDQKSGAGDRTILNEDYCAGVLDSSDSENSESNLHSLDCQCHSNHCCIHKEPEDTQLYRSTHKFSDASYFDKPVSPRCDDLEVVYGQILEKRMKQKYFPDLDRHDCVSKEDGTSRRRSHSSECLSPYCRHSHVRSPSSLLQERSLGHERTRTASPCLRTSRHRCDSSPKSKGSGSNRSPCCAKARSHHGNSQRSPVGRGHHSPFGRGHQKASSPHCLQAEGCSHSPCRRELQSESLGCVHCDSIPRRSRTSIKSSRSSPSLLRSHQCHHRTPSPHNASTEFHQSRSDHQGRRDRSGESQKTASATHKHLRKQETYPPATNTSRSPASARSPVTIMSVLGGPRSPPPGVFNHYGVDPHLTDISPCSKRSAFTDVRGDTDTLVVASRSGQSVDSGYCETYSSRSPYAIYASRKGLHVEGQTYGRKEETGPRHNVKGSGLPASSFKTLPCTDKLSSEPKNQTQADKADSKLPIKREDCVTSPRVGVRLSCDVSEPNSPLNFERDDCTILSSNLGSKEANKFNKYNSDKDHLSPHECDNNVKVKSDSVKFSPKADSSVSSLESFRTCEEASEPEIGNGVPQESRQSLQSQSSWRRSGSKSQSPHSASGDTKRDLPRRSHDAGQNKSCKFVSDGKRVKAPKRESLGFSVSELDESRFSSNSHDGRGETHANKAVTTDLPKNQRQSALDTRSSQSLGKSWVPPVTPLPDDSDLYTSDGSFITRLEEKAKKKLSTAVSSDHVSKWLENLSVNGPKPRETKVEKNERTPKRVSDESCVSAASSVQEFIYRDKENGIMLIERHIPSDYSGSSGRPSMESAITVDTDETVSYDWSDFVINDEDMHSSGSSFDITAGQTMNSQDTLKSSHQDSCDEVCFTVNTDNCEDKKPSDEREDAKSNTKGKKSPEKTKPSRRSSGTGSTVSSDATVPYDVPEPVSIPPELASLSDEAIYQSLKDMGEDPGPVLPSTRQTYLQHLASLRSGKCHLTFSKSQPGYSSELNRLLSGSLEMEDLAKAEMEMVAQFQTPDGRTWREGTIKSCFNYLLLDPRVTKNLPLRAKKLGDTEAFKTFLTAVFYIGKGKRSRPYCHLYEAISQLKTPKVKVSQKVQKILDIWSSSVGVVSLHCFQNVIPVEAYTREACMVDAIGLGCLTNVKKGDYYGVASTWPMSRRRCMGAYLLNKAYHIFLSEGERQICLPDIQRGK</sequence>
<evidence type="ECO:0000259" key="3">
    <source>
        <dbReference type="PROSITE" id="PS50954"/>
    </source>
</evidence>
<dbReference type="InterPro" id="IPR002110">
    <property type="entry name" value="Ankyrin_rpt"/>
</dbReference>
<feature type="compositionally biased region" description="Basic residues" evidence="2">
    <location>
        <begin position="410"/>
        <end position="421"/>
    </location>
</feature>
<organism evidence="4 5">
    <name type="scientific">Littorina saxatilis</name>
    <dbReference type="NCBI Taxonomy" id="31220"/>
    <lineage>
        <taxon>Eukaryota</taxon>
        <taxon>Metazoa</taxon>
        <taxon>Spiralia</taxon>
        <taxon>Lophotrochozoa</taxon>
        <taxon>Mollusca</taxon>
        <taxon>Gastropoda</taxon>
        <taxon>Caenogastropoda</taxon>
        <taxon>Littorinimorpha</taxon>
        <taxon>Littorinoidea</taxon>
        <taxon>Littorinidae</taxon>
        <taxon>Littorina</taxon>
    </lineage>
</organism>
<dbReference type="SUPFAM" id="SSF48403">
    <property type="entry name" value="Ankyrin repeat"/>
    <property type="match status" value="1"/>
</dbReference>
<dbReference type="PANTHER" id="PTHR46427">
    <property type="entry name" value="ANKYRIN REPEAT AND LEM DOMAIN-CONTAINING PROTEIN 1"/>
    <property type="match status" value="1"/>
</dbReference>
<feature type="domain" description="LEM" evidence="3">
    <location>
        <begin position="1142"/>
        <end position="1186"/>
    </location>
</feature>
<dbReference type="Gene3D" id="1.10.720.40">
    <property type="match status" value="1"/>
</dbReference>
<dbReference type="SMART" id="SM00248">
    <property type="entry name" value="ANK"/>
    <property type="match status" value="2"/>
</dbReference>
<feature type="region of interest" description="Disordered" evidence="2">
    <location>
        <begin position="1084"/>
        <end position="1146"/>
    </location>
</feature>
<name>A0AAN9C1S4_9CAEN</name>
<dbReference type="PROSITE" id="PS50088">
    <property type="entry name" value="ANK_REPEAT"/>
    <property type="match status" value="1"/>
</dbReference>
<dbReference type="InterPro" id="IPR003887">
    <property type="entry name" value="LEM_dom"/>
</dbReference>
<feature type="compositionally biased region" description="Basic and acidic residues" evidence="2">
    <location>
        <begin position="1087"/>
        <end position="1113"/>
    </location>
</feature>
<dbReference type="InterPro" id="IPR034998">
    <property type="entry name" value="ANKLE1"/>
</dbReference>
<keyword evidence="5" id="KW-1185">Reference proteome</keyword>
<feature type="compositionally biased region" description="Polar residues" evidence="2">
    <location>
        <begin position="885"/>
        <end position="903"/>
    </location>
</feature>
<dbReference type="PROSITE" id="PS50954">
    <property type="entry name" value="LEM"/>
    <property type="match status" value="1"/>
</dbReference>
<feature type="compositionally biased region" description="Basic and acidic residues" evidence="2">
    <location>
        <begin position="817"/>
        <end position="830"/>
    </location>
</feature>
<dbReference type="Pfam" id="PF22945">
    <property type="entry name" value="LEM-3_GIY-YIG"/>
    <property type="match status" value="1"/>
</dbReference>
<feature type="region of interest" description="Disordered" evidence="2">
    <location>
        <begin position="350"/>
        <end position="426"/>
    </location>
</feature>
<feature type="region of interest" description="Disordered" evidence="2">
    <location>
        <begin position="147"/>
        <end position="179"/>
    </location>
</feature>
<comment type="caution">
    <text evidence="4">The sequence shown here is derived from an EMBL/GenBank/DDBJ whole genome shotgun (WGS) entry which is preliminary data.</text>
</comment>
<gene>
    <name evidence="4" type="ORF">V1264_001710</name>
</gene>
<evidence type="ECO:0000256" key="2">
    <source>
        <dbReference type="SAM" id="MobiDB-lite"/>
    </source>
</evidence>
<feature type="compositionally biased region" description="Basic and acidic residues" evidence="2">
    <location>
        <begin position="839"/>
        <end position="851"/>
    </location>
</feature>
<evidence type="ECO:0000313" key="5">
    <source>
        <dbReference type="Proteomes" id="UP001374579"/>
    </source>
</evidence>
<accession>A0AAN9C1S4</accession>
<dbReference type="GO" id="GO:0005654">
    <property type="term" value="C:nucleoplasm"/>
    <property type="evidence" value="ECO:0007669"/>
    <property type="project" value="TreeGrafter"/>
</dbReference>
<dbReference type="InterPro" id="IPR036770">
    <property type="entry name" value="Ankyrin_rpt-contain_sf"/>
</dbReference>
<feature type="region of interest" description="Disordered" evidence="2">
    <location>
        <begin position="955"/>
        <end position="980"/>
    </location>
</feature>
<feature type="compositionally biased region" description="Basic and acidic residues" evidence="2">
    <location>
        <begin position="960"/>
        <end position="978"/>
    </location>
</feature>
<feature type="compositionally biased region" description="Polar residues" evidence="2">
    <location>
        <begin position="381"/>
        <end position="390"/>
    </location>
</feature>
<dbReference type="PANTHER" id="PTHR46427:SF1">
    <property type="entry name" value="ANKYRIN REPEAT AND LEM DOMAIN-CONTAINING PROTEIN 1"/>
    <property type="match status" value="1"/>
</dbReference>
<reference evidence="4 5" key="1">
    <citation type="submission" date="2024-02" db="EMBL/GenBank/DDBJ databases">
        <title>Chromosome-scale genome assembly of the rough periwinkle Littorina saxatilis.</title>
        <authorList>
            <person name="De Jode A."/>
            <person name="Faria R."/>
            <person name="Formenti G."/>
            <person name="Sims Y."/>
            <person name="Smith T.P."/>
            <person name="Tracey A."/>
            <person name="Wood J.M.D."/>
            <person name="Zagrodzka Z.B."/>
            <person name="Johannesson K."/>
            <person name="Butlin R.K."/>
            <person name="Leder E.H."/>
        </authorList>
    </citation>
    <scope>NUCLEOTIDE SEQUENCE [LARGE SCALE GENOMIC DNA]</scope>
    <source>
        <strain evidence="4">Snail1</strain>
        <tissue evidence="4">Muscle</tissue>
    </source>
</reference>
<dbReference type="SUPFAM" id="SSF63451">
    <property type="entry name" value="LEM domain"/>
    <property type="match status" value="1"/>
</dbReference>
<dbReference type="GO" id="GO:0000712">
    <property type="term" value="P:resolution of meiotic recombination intermediates"/>
    <property type="evidence" value="ECO:0007669"/>
    <property type="project" value="TreeGrafter"/>
</dbReference>
<protein>
    <recommendedName>
        <fullName evidence="3">LEM domain-containing protein</fullName>
    </recommendedName>
</protein>
<dbReference type="GO" id="GO:0005737">
    <property type="term" value="C:cytoplasm"/>
    <property type="evidence" value="ECO:0007669"/>
    <property type="project" value="TreeGrafter"/>
</dbReference>
<proteinExistence type="predicted"/>
<feature type="compositionally biased region" description="Polar residues" evidence="2">
    <location>
        <begin position="529"/>
        <end position="539"/>
    </location>
</feature>